<reference evidence="2 3" key="1">
    <citation type="journal article" date="2019" name="Int. J. Syst. Evol. Microbiol.">
        <title>The Global Catalogue of Microorganisms (GCM) 10K type strain sequencing project: providing services to taxonomists for standard genome sequencing and annotation.</title>
        <authorList>
            <consortium name="The Broad Institute Genomics Platform"/>
            <consortium name="The Broad Institute Genome Sequencing Center for Infectious Disease"/>
            <person name="Wu L."/>
            <person name="Ma J."/>
        </authorList>
    </citation>
    <scope>NUCLEOTIDE SEQUENCE [LARGE SCALE GENOMIC DNA]</scope>
    <source>
        <strain evidence="2 3">JCM 15896</strain>
    </source>
</reference>
<gene>
    <name evidence="2" type="ORF">GCM10009114_22460</name>
</gene>
<keyword evidence="1" id="KW-1133">Transmembrane helix</keyword>
<sequence length="475" mass="52976">MKNLSTRSNPMIMIGLIVAMILLIGAIVISATRPASSDKVVHLAAGEWAPYVGESLPDNGVAAAIVELVFKQMGYQTQLQFMPWTLVQNRAEQSQTNRQIRGIFPYIHSQQREGQFYFSDGIIDITYGVFYHVSNTPEAKLITQHQDLKQFSIITLQGYKYAQEIQQYLPQFTCDQKDTMQGLEALEQNLTSVIISFNDFSDELVAVVLSGPQTGQLGGNNDKLFKLSINPAQLSDKLTWTGTQNIVVYGLGTRFNSTDFSNKIDEYQLIMTSQTAQLLDLKHVKHSCITDDEASALVNLAYLSKPKVMIEAIQVAENILSSSLPELAPYIQRSSYSKPVPHRMMFPKNNPNNLGLRDQFNLRLNELRSNQQAYDKLVRTTVNKIQLSTAVSLVATSGNTLVNAGVFDQQMQTCQFDPPVFFPNGSKASVRQWSSVFLRAKQDGSRPYVLARILNGPLAGSPNLYCFAPEAIKLQ</sequence>
<dbReference type="RefSeq" id="WP_343859982.1">
    <property type="nucleotide sequence ID" value="NZ_BAAAFD010000006.1"/>
</dbReference>
<keyword evidence="3" id="KW-1185">Reference proteome</keyword>
<protein>
    <recommendedName>
        <fullName evidence="4">Solute-binding protein family 3/N-terminal domain-containing protein</fullName>
    </recommendedName>
</protein>
<dbReference type="Proteomes" id="UP001500359">
    <property type="component" value="Unassembled WGS sequence"/>
</dbReference>
<proteinExistence type="predicted"/>
<dbReference type="EMBL" id="BAAAFD010000006">
    <property type="protein sequence ID" value="GAA0857290.1"/>
    <property type="molecule type" value="Genomic_DNA"/>
</dbReference>
<accession>A0ABN1LKL1</accession>
<evidence type="ECO:0000313" key="2">
    <source>
        <dbReference type="EMBL" id="GAA0857290.1"/>
    </source>
</evidence>
<evidence type="ECO:0008006" key="4">
    <source>
        <dbReference type="Google" id="ProtNLM"/>
    </source>
</evidence>
<feature type="transmembrane region" description="Helical" evidence="1">
    <location>
        <begin position="12"/>
        <end position="31"/>
    </location>
</feature>
<keyword evidence="1" id="KW-0472">Membrane</keyword>
<dbReference type="SUPFAM" id="SSF53850">
    <property type="entry name" value="Periplasmic binding protein-like II"/>
    <property type="match status" value="1"/>
</dbReference>
<dbReference type="Gene3D" id="3.40.190.10">
    <property type="entry name" value="Periplasmic binding protein-like II"/>
    <property type="match status" value="2"/>
</dbReference>
<evidence type="ECO:0000313" key="3">
    <source>
        <dbReference type="Proteomes" id="UP001500359"/>
    </source>
</evidence>
<evidence type="ECO:0000256" key="1">
    <source>
        <dbReference type="SAM" id="Phobius"/>
    </source>
</evidence>
<keyword evidence="1" id="KW-0812">Transmembrane</keyword>
<name>A0ABN1LKL1_9ALTE</name>
<comment type="caution">
    <text evidence="2">The sequence shown here is derived from an EMBL/GenBank/DDBJ whole genome shotgun (WGS) entry which is preliminary data.</text>
</comment>
<organism evidence="2 3">
    <name type="scientific">Aliiglaciecola litoralis</name>
    <dbReference type="NCBI Taxonomy" id="582857"/>
    <lineage>
        <taxon>Bacteria</taxon>
        <taxon>Pseudomonadati</taxon>
        <taxon>Pseudomonadota</taxon>
        <taxon>Gammaproteobacteria</taxon>
        <taxon>Alteromonadales</taxon>
        <taxon>Alteromonadaceae</taxon>
        <taxon>Aliiglaciecola</taxon>
    </lineage>
</organism>